<dbReference type="RefSeq" id="WP_115972909.1">
    <property type="nucleotide sequence ID" value="NZ_QNVT01000027.1"/>
</dbReference>
<dbReference type="Gene3D" id="3.40.390.10">
    <property type="entry name" value="Collagenase (Catalytic Domain)"/>
    <property type="match status" value="1"/>
</dbReference>
<protein>
    <recommendedName>
        <fullName evidence="14">T9SS C-terminal target domain-containing protein</fullName>
    </recommendedName>
</protein>
<keyword evidence="3" id="KW-0479">Metal-binding</keyword>
<keyword evidence="7" id="KW-0482">Metalloprotease</keyword>
<dbReference type="AlphaFoldDB" id="A0A3D9C319"/>
<sequence>MKKFKLLLLVSLFPIIGFAQENRPHECKADEMMKKHFERHPESKAEYENFEKFTKDFVKKMESNKTPLNKKVNNPTYIIPVVFHVYGESQSNVKVNYQKVVDLLQQINLNFNGINTDSNTIDSYFQPIRSTLSIEFRLAKIDPTGKATSGVVFHPFKSGYGNGGGYDAQIGADAWDNTKYMNVYIQNDLYANKDLYQSGVAWYPDSYMSSVNTARVVYNGRYIYDAAGTVASNEFSDTFTHEFGHWLNLQHTFNVLCSTANPGNDGDGVADTPVENNSSGLGCTTGNNCLGQKVNVENYMGYNGSAGCYKMFTNGQVNRMLAALNHPSRINLWQPANLAATGVANTPPKLTLSNSTFTENLNNNGAVSLDGTVASAPKSTITLNGATFAVPNGTTLTAGTHFNSSLPAGQTATIAVTSPTTATLTINGAATSHSKSQVLNSSITFLNPAITGGVTSLGSTPSLALTFSYKDPYKIVTGTPLESYANPSPTTVTTNSGAPWKYFIINPELSDDAGYGAWYYGANQLKLETYWKGLVCGVGTRNISLIPSCTTISNANNIGYPTNTPGQLDVYTPTYTTWSGQTAYVGFRNQFEGYNINGYFKLNVGANGSGYSVTEFAYNTQPYGSITTPCALPLSSLSTSDVDTTNSETSIYPNPVSDVLNIKTKGKVQSISVYDRSGRKMNAKVIGDKVDVKHFLSGTYLIDIETSLGKSSQKFIKK</sequence>
<feature type="signal peptide" evidence="9">
    <location>
        <begin position="1"/>
        <end position="19"/>
    </location>
</feature>
<evidence type="ECO:0000256" key="1">
    <source>
        <dbReference type="ARBA" id="ARBA00008721"/>
    </source>
</evidence>
<keyword evidence="13" id="KW-1185">Reference proteome</keyword>
<dbReference type="GO" id="GO:0006508">
    <property type="term" value="P:proteolysis"/>
    <property type="evidence" value="ECO:0007669"/>
    <property type="project" value="UniProtKB-KW"/>
</dbReference>
<dbReference type="PANTHER" id="PTHR47466">
    <property type="match status" value="1"/>
</dbReference>
<gene>
    <name evidence="12" type="ORF">DRF65_22110</name>
</gene>
<dbReference type="InterPro" id="IPR024079">
    <property type="entry name" value="MetalloPept_cat_dom_sf"/>
</dbReference>
<reference evidence="13" key="1">
    <citation type="submission" date="2018-06" db="EMBL/GenBank/DDBJ databases">
        <authorList>
            <person name="Lum Nde A."/>
            <person name="Hugo C."/>
        </authorList>
    </citation>
    <scope>NUCLEOTIDE SEQUENCE [LARGE SCALE GENOMIC DNA]</scope>
    <source>
        <strain evidence="13">1_F178</strain>
    </source>
</reference>
<evidence type="ECO:0000256" key="5">
    <source>
        <dbReference type="ARBA" id="ARBA00022801"/>
    </source>
</evidence>
<dbReference type="SUPFAM" id="SSF55486">
    <property type="entry name" value="Metalloproteases ('zincins'), catalytic domain"/>
    <property type="match status" value="1"/>
</dbReference>
<evidence type="ECO:0000256" key="4">
    <source>
        <dbReference type="ARBA" id="ARBA00022729"/>
    </source>
</evidence>
<evidence type="ECO:0000256" key="6">
    <source>
        <dbReference type="ARBA" id="ARBA00022833"/>
    </source>
</evidence>
<dbReference type="Proteomes" id="UP000256686">
    <property type="component" value="Unassembled WGS sequence"/>
</dbReference>
<dbReference type="InterPro" id="IPR026444">
    <property type="entry name" value="Secre_tail"/>
</dbReference>
<keyword evidence="4 9" id="KW-0732">Signal</keyword>
<evidence type="ECO:0000256" key="3">
    <source>
        <dbReference type="ARBA" id="ARBA00022723"/>
    </source>
</evidence>
<dbReference type="InterPro" id="IPR008754">
    <property type="entry name" value="Peptidase_M43"/>
</dbReference>
<evidence type="ECO:0000259" key="10">
    <source>
        <dbReference type="Pfam" id="PF05572"/>
    </source>
</evidence>
<dbReference type="Pfam" id="PF18962">
    <property type="entry name" value="Por_Secre_tail"/>
    <property type="match status" value="1"/>
</dbReference>
<evidence type="ECO:0000256" key="7">
    <source>
        <dbReference type="ARBA" id="ARBA00023049"/>
    </source>
</evidence>
<name>A0A3D9C319_9FLAO</name>
<evidence type="ECO:0000256" key="2">
    <source>
        <dbReference type="ARBA" id="ARBA00022670"/>
    </source>
</evidence>
<accession>A0A3D9C319</accession>
<evidence type="ECO:0000259" key="11">
    <source>
        <dbReference type="Pfam" id="PF18962"/>
    </source>
</evidence>
<evidence type="ECO:0000256" key="9">
    <source>
        <dbReference type="SAM" id="SignalP"/>
    </source>
</evidence>
<evidence type="ECO:0000313" key="12">
    <source>
        <dbReference type="EMBL" id="REC60204.1"/>
    </source>
</evidence>
<evidence type="ECO:0008006" key="14">
    <source>
        <dbReference type="Google" id="ProtNLM"/>
    </source>
</evidence>
<feature type="domain" description="Secretion system C-terminal sorting" evidence="11">
    <location>
        <begin position="651"/>
        <end position="716"/>
    </location>
</feature>
<organism evidence="12 13">
    <name type="scientific">Chryseobacterium pennae</name>
    <dbReference type="NCBI Taxonomy" id="2258962"/>
    <lineage>
        <taxon>Bacteria</taxon>
        <taxon>Pseudomonadati</taxon>
        <taxon>Bacteroidota</taxon>
        <taxon>Flavobacteriia</taxon>
        <taxon>Flavobacteriales</taxon>
        <taxon>Weeksellaceae</taxon>
        <taxon>Chryseobacterium group</taxon>
        <taxon>Chryseobacterium</taxon>
    </lineage>
</organism>
<comment type="similarity">
    <text evidence="1">Belongs to the peptidase M43B family.</text>
</comment>
<keyword evidence="8" id="KW-1015">Disulfide bond</keyword>
<proteinExistence type="inferred from homology"/>
<evidence type="ECO:0000256" key="8">
    <source>
        <dbReference type="ARBA" id="ARBA00023157"/>
    </source>
</evidence>
<dbReference type="NCBIfam" id="TIGR04183">
    <property type="entry name" value="Por_Secre_tail"/>
    <property type="match status" value="1"/>
</dbReference>
<feature type="chain" id="PRO_5017546197" description="T9SS C-terminal target domain-containing protein" evidence="9">
    <location>
        <begin position="20"/>
        <end position="718"/>
    </location>
</feature>
<keyword evidence="6" id="KW-0862">Zinc</keyword>
<keyword evidence="5" id="KW-0378">Hydrolase</keyword>
<dbReference type="EMBL" id="QNVT01000027">
    <property type="protein sequence ID" value="REC60204.1"/>
    <property type="molecule type" value="Genomic_DNA"/>
</dbReference>
<feature type="domain" description="Peptidase M43 pregnancy-associated plasma-A" evidence="10">
    <location>
        <begin position="165"/>
        <end position="324"/>
    </location>
</feature>
<evidence type="ECO:0000313" key="13">
    <source>
        <dbReference type="Proteomes" id="UP000256686"/>
    </source>
</evidence>
<comment type="caution">
    <text evidence="12">The sequence shown here is derived from an EMBL/GenBank/DDBJ whole genome shotgun (WGS) entry which is preliminary data.</text>
</comment>
<dbReference type="GO" id="GO:0046872">
    <property type="term" value="F:metal ion binding"/>
    <property type="evidence" value="ECO:0007669"/>
    <property type="project" value="UniProtKB-KW"/>
</dbReference>
<keyword evidence="2" id="KW-0645">Protease</keyword>
<dbReference type="GO" id="GO:0008237">
    <property type="term" value="F:metallopeptidase activity"/>
    <property type="evidence" value="ECO:0007669"/>
    <property type="project" value="UniProtKB-KW"/>
</dbReference>
<dbReference type="PANTHER" id="PTHR47466:SF1">
    <property type="entry name" value="METALLOPROTEASE MEP1 (AFU_ORTHOLOGUE AFUA_1G07730)-RELATED"/>
    <property type="match status" value="1"/>
</dbReference>
<dbReference type="Pfam" id="PF05572">
    <property type="entry name" value="Peptidase_M43"/>
    <property type="match status" value="1"/>
</dbReference>